<evidence type="ECO:0000313" key="2">
    <source>
        <dbReference type="EMBL" id="MEL1251449.1"/>
    </source>
</evidence>
<dbReference type="Proteomes" id="UP001497045">
    <property type="component" value="Unassembled WGS sequence"/>
</dbReference>
<dbReference type="PANTHER" id="PTHR37953">
    <property type="entry name" value="UPF0127 PROTEIN MJ1496"/>
    <property type="match status" value="1"/>
</dbReference>
<dbReference type="InterPro" id="IPR003795">
    <property type="entry name" value="DUF192"/>
</dbReference>
<organism evidence="2 3">
    <name type="scientific">Aurantiacibacter gilvus</name>
    <dbReference type="NCBI Taxonomy" id="3139141"/>
    <lineage>
        <taxon>Bacteria</taxon>
        <taxon>Pseudomonadati</taxon>
        <taxon>Pseudomonadota</taxon>
        <taxon>Alphaproteobacteria</taxon>
        <taxon>Sphingomonadales</taxon>
        <taxon>Erythrobacteraceae</taxon>
        <taxon>Aurantiacibacter</taxon>
    </lineage>
</organism>
<evidence type="ECO:0000256" key="1">
    <source>
        <dbReference type="SAM" id="SignalP"/>
    </source>
</evidence>
<keyword evidence="1" id="KW-0732">Signal</keyword>
<dbReference type="Gene3D" id="2.60.120.1140">
    <property type="entry name" value="Protein of unknown function DUF192"/>
    <property type="match status" value="1"/>
</dbReference>
<dbReference type="PANTHER" id="PTHR37953:SF1">
    <property type="entry name" value="UPF0127 PROTEIN MJ1496"/>
    <property type="match status" value="1"/>
</dbReference>
<name>A0ABU9IGB4_9SPHN</name>
<evidence type="ECO:0000313" key="3">
    <source>
        <dbReference type="Proteomes" id="UP001497045"/>
    </source>
</evidence>
<dbReference type="Pfam" id="PF02643">
    <property type="entry name" value="DUF192"/>
    <property type="match status" value="1"/>
</dbReference>
<protein>
    <submittedName>
        <fullName evidence="2">DUF192 domain-containing protein</fullName>
    </submittedName>
</protein>
<dbReference type="InterPro" id="IPR038695">
    <property type="entry name" value="Saro_0823-like_sf"/>
</dbReference>
<dbReference type="EMBL" id="JBBYHV010000002">
    <property type="protein sequence ID" value="MEL1251449.1"/>
    <property type="molecule type" value="Genomic_DNA"/>
</dbReference>
<dbReference type="RefSeq" id="WP_341674002.1">
    <property type="nucleotide sequence ID" value="NZ_JBBYHV010000002.1"/>
</dbReference>
<feature type="chain" id="PRO_5046788235" evidence="1">
    <location>
        <begin position="30"/>
        <end position="168"/>
    </location>
</feature>
<sequence length="168" mass="18436">MIFSLPSPAQYVCWTAPLALVLSACSPQAADRPAEPAVSETSVHRVSGLEVIPVTVTTDSETYTFASELADTIPKQRQGLMFRTEMGADEGMIFPYDPPEQLGFWMRNTVLPLDIIFIGPDNRILNIEEGVPYNEVSVQSEGLAIAVLELNRGRAEELGIEPGDLVEW</sequence>
<proteinExistence type="predicted"/>
<gene>
    <name evidence="2" type="ORF">AAEO60_12300</name>
</gene>
<reference evidence="2 3" key="1">
    <citation type="submission" date="2024-04" db="EMBL/GenBank/DDBJ databases">
        <title>Aurantiacibacter sp. DGU6 16S ribosomal RNA gene Genome sequencing and assembly.</title>
        <authorList>
            <person name="Park S."/>
        </authorList>
    </citation>
    <scope>NUCLEOTIDE SEQUENCE [LARGE SCALE GENOMIC DNA]</scope>
    <source>
        <strain evidence="2 3">DGU6</strain>
    </source>
</reference>
<comment type="caution">
    <text evidence="2">The sequence shown here is derived from an EMBL/GenBank/DDBJ whole genome shotgun (WGS) entry which is preliminary data.</text>
</comment>
<feature type="signal peptide" evidence="1">
    <location>
        <begin position="1"/>
        <end position="29"/>
    </location>
</feature>
<accession>A0ABU9IGB4</accession>
<keyword evidence="3" id="KW-1185">Reference proteome</keyword>